<sequence length="430" mass="45270">MKRLLLFTIAAMCIMSLSAPAFAASPLLPFAATGDLWVLDDNSGCVFAITPEQEVSVVIEPGDVISATGWTYFDFYDTGIAFDAAGAAYFAAKSDGLEYEESVIFKYENGALSILADSAAIMAVTNDPDGYCSIKGLAFGSDGALYANDDASEQVIKVCPETGDVSLFASNADLRAAATNNGVDESWVDLNSGIIGGPGGVIYTATDDSMNWEYPITGGVITYTSVNTIFSLGSAISPTVLVTEAPPYDSGNPFSDLDAFMTRGPDGFLYISDDSGAQDILRVDPDTGDVSVFLTEEVISQTMGMGYGPDLEGGIAFDGSGNFYVAEQNSGTILKFSQNRKSWSGVVWVAMSVFETLTGEEPVFDGGIAFVPVKVEEDEPEFIFHNNDGPLFCFVQTAGEKAASGGAAPMAFAVLLVLAAGLWLGLGNRK</sequence>
<dbReference type="AlphaFoldDB" id="A0A1M6WHV1"/>
<dbReference type="STRING" id="1121393.SAMN02745216_04335"/>
<dbReference type="InterPro" id="IPR051344">
    <property type="entry name" value="Vgb"/>
</dbReference>
<feature type="signal peptide" evidence="2">
    <location>
        <begin position="1"/>
        <end position="23"/>
    </location>
</feature>
<accession>A0A1M6WHV1</accession>
<reference evidence="4" key="1">
    <citation type="submission" date="2016-11" db="EMBL/GenBank/DDBJ databases">
        <authorList>
            <person name="Varghese N."/>
            <person name="Submissions S."/>
        </authorList>
    </citation>
    <scope>NUCLEOTIDE SEQUENCE [LARGE SCALE GENOMIC DNA]</scope>
    <source>
        <strain evidence="4">DSM 16219</strain>
    </source>
</reference>
<keyword evidence="2" id="KW-0732">Signal</keyword>
<name>A0A1M6WHV1_9BACT</name>
<dbReference type="PANTHER" id="PTHR40274:SF3">
    <property type="entry name" value="VIRGINIAMYCIN B LYASE"/>
    <property type="match status" value="1"/>
</dbReference>
<dbReference type="RefSeq" id="WP_073478343.1">
    <property type="nucleotide sequence ID" value="NZ_FQZU01000038.1"/>
</dbReference>
<evidence type="ECO:0008006" key="5">
    <source>
        <dbReference type="Google" id="ProtNLM"/>
    </source>
</evidence>
<evidence type="ECO:0000256" key="1">
    <source>
        <dbReference type="SAM" id="Phobius"/>
    </source>
</evidence>
<dbReference type="PANTHER" id="PTHR40274">
    <property type="entry name" value="VIRGINIAMYCIN B LYASE"/>
    <property type="match status" value="1"/>
</dbReference>
<keyword evidence="1" id="KW-0812">Transmembrane</keyword>
<dbReference type="SUPFAM" id="SSF101898">
    <property type="entry name" value="NHL repeat"/>
    <property type="match status" value="1"/>
</dbReference>
<evidence type="ECO:0000256" key="2">
    <source>
        <dbReference type="SAM" id="SignalP"/>
    </source>
</evidence>
<feature type="transmembrane region" description="Helical" evidence="1">
    <location>
        <begin position="406"/>
        <end position="426"/>
    </location>
</feature>
<keyword evidence="4" id="KW-1185">Reference proteome</keyword>
<dbReference type="Gene3D" id="2.120.10.30">
    <property type="entry name" value="TolB, C-terminal domain"/>
    <property type="match status" value="1"/>
</dbReference>
<dbReference type="OrthoDB" id="9797664at2"/>
<dbReference type="InterPro" id="IPR011042">
    <property type="entry name" value="6-blade_b-propeller_TolB-like"/>
</dbReference>
<keyword evidence="1" id="KW-0472">Membrane</keyword>
<gene>
    <name evidence="3" type="ORF">SAMN02745216_04335</name>
</gene>
<organism evidence="3 4">
    <name type="scientific">Desulfatibacillum alkenivorans DSM 16219</name>
    <dbReference type="NCBI Taxonomy" id="1121393"/>
    <lineage>
        <taxon>Bacteria</taxon>
        <taxon>Pseudomonadati</taxon>
        <taxon>Thermodesulfobacteriota</taxon>
        <taxon>Desulfobacteria</taxon>
        <taxon>Desulfobacterales</taxon>
        <taxon>Desulfatibacillaceae</taxon>
        <taxon>Desulfatibacillum</taxon>
    </lineage>
</organism>
<protein>
    <recommendedName>
        <fullName evidence="5">SMP-30/Gluconolactonase/LRE-like region domain-containing protein</fullName>
    </recommendedName>
</protein>
<dbReference type="EMBL" id="FQZU01000038">
    <property type="protein sequence ID" value="SHK93330.1"/>
    <property type="molecule type" value="Genomic_DNA"/>
</dbReference>
<evidence type="ECO:0000313" key="3">
    <source>
        <dbReference type="EMBL" id="SHK93330.1"/>
    </source>
</evidence>
<dbReference type="Proteomes" id="UP000183994">
    <property type="component" value="Unassembled WGS sequence"/>
</dbReference>
<proteinExistence type="predicted"/>
<evidence type="ECO:0000313" key="4">
    <source>
        <dbReference type="Proteomes" id="UP000183994"/>
    </source>
</evidence>
<feature type="chain" id="PRO_5013110703" description="SMP-30/Gluconolactonase/LRE-like region domain-containing protein" evidence="2">
    <location>
        <begin position="24"/>
        <end position="430"/>
    </location>
</feature>
<keyword evidence="1" id="KW-1133">Transmembrane helix</keyword>